<gene>
    <name evidence="1" type="ORF">KK062_30280</name>
</gene>
<keyword evidence="2" id="KW-1185">Reference proteome</keyword>
<comment type="caution">
    <text evidence="1">The sequence shown here is derived from an EMBL/GenBank/DDBJ whole genome shotgun (WGS) entry which is preliminary data.</text>
</comment>
<evidence type="ECO:0000313" key="1">
    <source>
        <dbReference type="EMBL" id="MBT1712561.1"/>
    </source>
</evidence>
<protein>
    <submittedName>
        <fullName evidence="1">Uncharacterized protein</fullName>
    </submittedName>
</protein>
<proteinExistence type="predicted"/>
<organism evidence="1 2">
    <name type="scientific">Dawidia cretensis</name>
    <dbReference type="NCBI Taxonomy" id="2782350"/>
    <lineage>
        <taxon>Bacteria</taxon>
        <taxon>Pseudomonadati</taxon>
        <taxon>Bacteroidota</taxon>
        <taxon>Cytophagia</taxon>
        <taxon>Cytophagales</taxon>
        <taxon>Chryseotaleaceae</taxon>
        <taxon>Dawidia</taxon>
    </lineage>
</organism>
<feature type="non-terminal residue" evidence="1">
    <location>
        <position position="104"/>
    </location>
</feature>
<sequence length="104" mass="11869">LCLRDRGLFPEAYEADKWAQAVDACREAIQTCEEQGLRLYTYIQPANISNLPESLRQVLTIQNAVTERWVLNPELIWALNPTFDHQGYATPRMTSKAAVNIFSN</sequence>
<reference evidence="1 2" key="1">
    <citation type="submission" date="2021-05" db="EMBL/GenBank/DDBJ databases">
        <title>A Polyphasic approach of four new species of the genus Ohtaekwangia: Ohtaekwangia histidinii sp. nov., Ohtaekwangia cretensis sp. nov., Ohtaekwangia indiensis sp. nov., Ohtaekwangia reichenbachii sp. nov. from diverse environment.</title>
        <authorList>
            <person name="Octaviana S."/>
        </authorList>
    </citation>
    <scope>NUCLEOTIDE SEQUENCE [LARGE SCALE GENOMIC DNA]</scope>
    <source>
        <strain evidence="1 2">PWU5</strain>
    </source>
</reference>
<dbReference type="RefSeq" id="WP_254088106.1">
    <property type="nucleotide sequence ID" value="NZ_JAHESE010000165.1"/>
</dbReference>
<dbReference type="Proteomes" id="UP001319080">
    <property type="component" value="Unassembled WGS sequence"/>
</dbReference>
<evidence type="ECO:0000313" key="2">
    <source>
        <dbReference type="Proteomes" id="UP001319080"/>
    </source>
</evidence>
<feature type="non-terminal residue" evidence="1">
    <location>
        <position position="1"/>
    </location>
</feature>
<dbReference type="AlphaFoldDB" id="A0AAP2E3V2"/>
<accession>A0AAP2E3V2</accession>
<dbReference type="EMBL" id="JAHESE010000165">
    <property type="protein sequence ID" value="MBT1712561.1"/>
    <property type="molecule type" value="Genomic_DNA"/>
</dbReference>
<name>A0AAP2E3V2_9BACT</name>